<name>A0A5J4NWN3_9TREM</name>
<dbReference type="Pfam" id="PF25082">
    <property type="entry name" value="GIPC1_GH2"/>
    <property type="match status" value="1"/>
</dbReference>
<sequence length="362" mass="41060">MLSGIYSIYLSQSSVWSEVMSRVQHRDYRRRRNCNSICSPNSNLSTIGPIVPATAESLPQPQPTYRFYCQLAHGSPTGIIHGFRTVRELYVKIAECFDLNVSDIMYCTLNTHKLDVDKVLGHEIGLNDFIFAHIRGQPKEIAVRKECESFGMTLTDTGCGVVFIKRIQPGGMMAYASECCGGKIEIGDQIERINSVSFVGRRHYEVAAYLKNIPLGATFILRIISPERSPIYMLNTRASIGGHPSVLFNGKRTLRLQANGILEERTVLETEMDHLRHINQVLGSYLGFEDDELAFLTYSLAKQSATPFDLTMALNRQQLVFYLPPEVIYQLWMVVHQSQHYALSTVNIPQHQTRATRIKRRI</sequence>
<comment type="similarity">
    <text evidence="1">Belongs to the GIPC family.</text>
</comment>
<dbReference type="AlphaFoldDB" id="A0A5J4NWN3"/>
<dbReference type="InterPro" id="IPR036034">
    <property type="entry name" value="PDZ_sf"/>
</dbReference>
<dbReference type="Pfam" id="PF25083">
    <property type="entry name" value="GIPC1_GH1"/>
    <property type="match status" value="1"/>
</dbReference>
<dbReference type="InterPro" id="IPR056814">
    <property type="entry name" value="GIPC1-3_GH1"/>
</dbReference>
<dbReference type="InterPro" id="IPR055349">
    <property type="entry name" value="GH2_GIPC"/>
</dbReference>
<gene>
    <name evidence="3" type="ORF">DEA37_0000288</name>
</gene>
<comment type="caution">
    <text evidence="3">The sequence shown here is derived from an EMBL/GenBank/DDBJ whole genome shotgun (WGS) entry which is preliminary data.</text>
</comment>
<keyword evidence="4" id="KW-1185">Reference proteome</keyword>
<dbReference type="Pfam" id="PF00595">
    <property type="entry name" value="PDZ"/>
    <property type="match status" value="1"/>
</dbReference>
<evidence type="ECO:0000313" key="3">
    <source>
        <dbReference type="EMBL" id="KAA3679944.1"/>
    </source>
</evidence>
<dbReference type="EMBL" id="QNGE01000581">
    <property type="protein sequence ID" value="KAA3679944.1"/>
    <property type="molecule type" value="Genomic_DNA"/>
</dbReference>
<proteinExistence type="inferred from homology"/>
<feature type="domain" description="PDZ" evidence="2">
    <location>
        <begin position="140"/>
        <end position="212"/>
    </location>
</feature>
<accession>A0A5J4NWN3</accession>
<dbReference type="InterPro" id="IPR001478">
    <property type="entry name" value="PDZ"/>
</dbReference>
<dbReference type="PANTHER" id="PTHR12259">
    <property type="entry name" value="RGS-GAIP INTERACTING PROTEIN GIPC"/>
    <property type="match status" value="1"/>
</dbReference>
<dbReference type="PANTHER" id="PTHR12259:SF1">
    <property type="entry name" value="GH21964P"/>
    <property type="match status" value="1"/>
</dbReference>
<dbReference type="Gene3D" id="2.30.42.10">
    <property type="match status" value="1"/>
</dbReference>
<dbReference type="SMART" id="SM00228">
    <property type="entry name" value="PDZ"/>
    <property type="match status" value="1"/>
</dbReference>
<dbReference type="InterPro" id="IPR017379">
    <property type="entry name" value="GIPC1/2/3"/>
</dbReference>
<evidence type="ECO:0000256" key="1">
    <source>
        <dbReference type="ARBA" id="ARBA00009011"/>
    </source>
</evidence>
<organism evidence="3 4">
    <name type="scientific">Paragonimus westermani</name>
    <dbReference type="NCBI Taxonomy" id="34504"/>
    <lineage>
        <taxon>Eukaryota</taxon>
        <taxon>Metazoa</taxon>
        <taxon>Spiralia</taxon>
        <taxon>Lophotrochozoa</taxon>
        <taxon>Platyhelminthes</taxon>
        <taxon>Trematoda</taxon>
        <taxon>Digenea</taxon>
        <taxon>Plagiorchiida</taxon>
        <taxon>Troglotremata</taxon>
        <taxon>Troglotrematidae</taxon>
        <taxon>Paragonimus</taxon>
    </lineage>
</organism>
<protein>
    <submittedName>
        <fullName evidence="3">PDZ domain-containing protein GIPC</fullName>
    </submittedName>
</protein>
<reference evidence="3 4" key="1">
    <citation type="journal article" date="2019" name="Gigascience">
        <title>Whole-genome sequence of the oriental lung fluke Paragonimus westermani.</title>
        <authorList>
            <person name="Oey H."/>
            <person name="Zakrzewski M."/>
            <person name="Narain K."/>
            <person name="Devi K.R."/>
            <person name="Agatsuma T."/>
            <person name="Nawaratna S."/>
            <person name="Gobert G.N."/>
            <person name="Jones M.K."/>
            <person name="Ragan M.A."/>
            <person name="McManus D.P."/>
            <person name="Krause L."/>
        </authorList>
    </citation>
    <scope>NUCLEOTIDE SEQUENCE [LARGE SCALE GENOMIC DNA]</scope>
    <source>
        <strain evidence="3 4">IND2009</strain>
    </source>
</reference>
<evidence type="ECO:0000313" key="4">
    <source>
        <dbReference type="Proteomes" id="UP000324629"/>
    </source>
</evidence>
<dbReference type="Proteomes" id="UP000324629">
    <property type="component" value="Unassembled WGS sequence"/>
</dbReference>
<dbReference type="SUPFAM" id="SSF50156">
    <property type="entry name" value="PDZ domain-like"/>
    <property type="match status" value="1"/>
</dbReference>
<dbReference type="PROSITE" id="PS50106">
    <property type="entry name" value="PDZ"/>
    <property type="match status" value="1"/>
</dbReference>
<evidence type="ECO:0000259" key="2">
    <source>
        <dbReference type="PROSITE" id="PS50106"/>
    </source>
</evidence>